<reference evidence="1 2" key="2">
    <citation type="submission" date="2019-01" db="EMBL/GenBank/DDBJ databases">
        <authorList>
            <person name="Li Y."/>
        </authorList>
    </citation>
    <scope>NUCLEOTIDE SEQUENCE [LARGE SCALE GENOMIC DNA]</scope>
    <source>
        <strain evidence="1 2">07D10-4-3</strain>
    </source>
</reference>
<name>A0A443KCL7_9RHOB</name>
<evidence type="ECO:0000313" key="2">
    <source>
        <dbReference type="Proteomes" id="UP000284451"/>
    </source>
</evidence>
<organism evidence="1 2">
    <name type="scientific">Paenirhodobacter populi</name>
    <dbReference type="NCBI Taxonomy" id="2306993"/>
    <lineage>
        <taxon>Bacteria</taxon>
        <taxon>Pseudomonadati</taxon>
        <taxon>Pseudomonadota</taxon>
        <taxon>Alphaproteobacteria</taxon>
        <taxon>Rhodobacterales</taxon>
        <taxon>Rhodobacter group</taxon>
        <taxon>Paenirhodobacter</taxon>
    </lineage>
</organism>
<dbReference type="Proteomes" id="UP000284451">
    <property type="component" value="Unassembled WGS sequence"/>
</dbReference>
<dbReference type="AlphaFoldDB" id="A0A443KCL7"/>
<evidence type="ECO:0000313" key="1">
    <source>
        <dbReference type="EMBL" id="RWR30534.1"/>
    </source>
</evidence>
<comment type="caution">
    <text evidence="1">The sequence shown here is derived from an EMBL/GenBank/DDBJ whole genome shotgun (WGS) entry which is preliminary data.</text>
</comment>
<dbReference type="RefSeq" id="WP_128232740.1">
    <property type="nucleotide sequence ID" value="NZ_SAUY01000015.1"/>
</dbReference>
<sequence>MDMDRIPATPSVFDHDIISTGISCSDDMTATLQRGIVLGYLVAIGRRDLADRALATYDDLRIARAARDAQDNADPLSGLFFDHTTPETMARMKRVDQCLAALRAINAEIRLAV</sequence>
<reference evidence="1 2" key="1">
    <citation type="submission" date="2019-01" db="EMBL/GenBank/DDBJ databases">
        <title>Sinorhodobacter populi sp. nov. isolated from the symptomatic bark tissue of Populus euramericana canker.</title>
        <authorList>
            <person name="Xu G."/>
        </authorList>
    </citation>
    <scope>NUCLEOTIDE SEQUENCE [LARGE SCALE GENOMIC DNA]</scope>
    <source>
        <strain evidence="1 2">07D10-4-3</strain>
    </source>
</reference>
<gene>
    <name evidence="1" type="ORF">D2T29_12750</name>
</gene>
<accession>A0A443KCL7</accession>
<proteinExistence type="predicted"/>
<dbReference type="EMBL" id="SAUY01000015">
    <property type="protein sequence ID" value="RWR30534.1"/>
    <property type="molecule type" value="Genomic_DNA"/>
</dbReference>
<protein>
    <submittedName>
        <fullName evidence="1">Uncharacterized protein</fullName>
    </submittedName>
</protein>